<organism evidence="1 2">
    <name type="scientific">Granulosicoccus antarcticus IMCC3135</name>
    <dbReference type="NCBI Taxonomy" id="1192854"/>
    <lineage>
        <taxon>Bacteria</taxon>
        <taxon>Pseudomonadati</taxon>
        <taxon>Pseudomonadota</taxon>
        <taxon>Gammaproteobacteria</taxon>
        <taxon>Chromatiales</taxon>
        <taxon>Granulosicoccaceae</taxon>
        <taxon>Granulosicoccus</taxon>
    </lineage>
</organism>
<evidence type="ECO:0000313" key="2">
    <source>
        <dbReference type="Proteomes" id="UP000250079"/>
    </source>
</evidence>
<keyword evidence="2" id="KW-1185">Reference proteome</keyword>
<sequence>MKITEGDAINELTWRVNEDGQFCQQMFSNEEELCDSHVVIKDSDGNYNTYNKTDGEPGYPFTLVSGNPEGF</sequence>
<proteinExistence type="predicted"/>
<dbReference type="EMBL" id="CP018632">
    <property type="protein sequence ID" value="ASJ70651.1"/>
    <property type="molecule type" value="Genomic_DNA"/>
</dbReference>
<dbReference type="AlphaFoldDB" id="A0A2Z2NKX2"/>
<name>A0A2Z2NKX2_9GAMM</name>
<dbReference type="RefSeq" id="WP_088916172.1">
    <property type="nucleotide sequence ID" value="NZ_CP018632.1"/>
</dbReference>
<accession>A0A2Z2NKX2</accession>
<dbReference type="Proteomes" id="UP000250079">
    <property type="component" value="Chromosome"/>
</dbReference>
<protein>
    <submittedName>
        <fullName evidence="1">Uncharacterized protein</fullName>
    </submittedName>
</protein>
<evidence type="ECO:0000313" key="1">
    <source>
        <dbReference type="EMBL" id="ASJ70651.1"/>
    </source>
</evidence>
<dbReference type="KEGG" id="gai:IMCC3135_02690"/>
<gene>
    <name evidence="1" type="ORF">IMCC3135_02690</name>
</gene>
<reference evidence="1 2" key="1">
    <citation type="submission" date="2016-12" db="EMBL/GenBank/DDBJ databases">
        <authorList>
            <person name="Song W.-J."/>
            <person name="Kurnit D.M."/>
        </authorList>
    </citation>
    <scope>NUCLEOTIDE SEQUENCE [LARGE SCALE GENOMIC DNA]</scope>
    <source>
        <strain evidence="1 2">IMCC3135</strain>
    </source>
</reference>